<dbReference type="Proteomes" id="UP000467201">
    <property type="component" value="Chromosome"/>
</dbReference>
<accession>A0A7I7VQH0</accession>
<sequence>MRPGNARDDAAVAELTGLLREGADGRLAGWPPDMRVLVRREKIEEGRQLSLFEQLNGYRYQLIVTNTRGGQAQRLEARHRVHAPVGGVHRLRQGHRPGPLALALVRDQHRLGHRGRPGHRPAVLDALGGRREFARFASGVRCRPLRPL</sequence>
<dbReference type="RefSeq" id="WP_133055577.1">
    <property type="nucleotide sequence ID" value="NZ_AP022605.1"/>
</dbReference>
<evidence type="ECO:0000313" key="2">
    <source>
        <dbReference type="Proteomes" id="UP000467201"/>
    </source>
</evidence>
<reference evidence="1 2" key="1">
    <citation type="journal article" date="2019" name="Emerg. Microbes Infect.">
        <title>Comprehensive subspecies identification of 175 nontuberculous mycobacteria species based on 7547 genomic profiles.</title>
        <authorList>
            <person name="Matsumoto Y."/>
            <person name="Kinjo T."/>
            <person name="Motooka D."/>
            <person name="Nabeya D."/>
            <person name="Jung N."/>
            <person name="Uechi K."/>
            <person name="Horii T."/>
            <person name="Iida T."/>
            <person name="Fujita J."/>
            <person name="Nakamura S."/>
        </authorList>
    </citation>
    <scope>NUCLEOTIDE SEQUENCE [LARGE SCALE GENOMIC DNA]</scope>
    <source>
        <strain evidence="1 2">JCM 12405</strain>
    </source>
</reference>
<evidence type="ECO:0000313" key="1">
    <source>
        <dbReference type="EMBL" id="BBZ06393.1"/>
    </source>
</evidence>
<proteinExistence type="predicted"/>
<name>A0A7I7VQH0_9MYCO</name>
<gene>
    <name evidence="1" type="ORF">MDOR_05620</name>
</gene>
<protein>
    <submittedName>
        <fullName evidence="1">Uncharacterized protein</fullName>
    </submittedName>
</protein>
<dbReference type="KEGG" id="mdr:MDOR_05620"/>
<dbReference type="EMBL" id="AP022605">
    <property type="protein sequence ID" value="BBZ06393.1"/>
    <property type="molecule type" value="Genomic_DNA"/>
</dbReference>
<dbReference type="OrthoDB" id="3254802at2"/>
<organism evidence="1 2">
    <name type="scientific">Mycolicibacterium doricum</name>
    <dbReference type="NCBI Taxonomy" id="126673"/>
    <lineage>
        <taxon>Bacteria</taxon>
        <taxon>Bacillati</taxon>
        <taxon>Actinomycetota</taxon>
        <taxon>Actinomycetes</taxon>
        <taxon>Mycobacteriales</taxon>
        <taxon>Mycobacteriaceae</taxon>
        <taxon>Mycolicibacterium</taxon>
    </lineage>
</organism>
<dbReference type="AlphaFoldDB" id="A0A7I7VQH0"/>